<name>A0A2P0VMZ6_9VIRU</name>
<reference evidence="1" key="1">
    <citation type="journal article" date="2018" name="Virology">
        <title>A giant virus infecting green algae encodes key fermentation genes.</title>
        <authorList>
            <person name="Schvarcz C.R."/>
            <person name="Steward G.F."/>
        </authorList>
    </citation>
    <scope>NUCLEOTIDE SEQUENCE [LARGE SCALE GENOMIC DNA]</scope>
</reference>
<organism evidence="1">
    <name type="scientific">Tetraselmis virus 1</name>
    <dbReference type="NCBI Taxonomy" id="2060617"/>
    <lineage>
        <taxon>Viruses</taxon>
        <taxon>Varidnaviria</taxon>
        <taxon>Bamfordvirae</taxon>
        <taxon>Nucleocytoviricota</taxon>
        <taxon>Megaviricetes</taxon>
        <taxon>Imitervirales</taxon>
        <taxon>Allomimiviridae</taxon>
        <taxon>Oceanusvirus</taxon>
        <taxon>Oceanusvirus kaneohense</taxon>
    </lineage>
</organism>
<proteinExistence type="predicted"/>
<dbReference type="EMBL" id="KY322437">
    <property type="protein sequence ID" value="AUF82099.1"/>
    <property type="molecule type" value="Genomic_DNA"/>
</dbReference>
<dbReference type="Proteomes" id="UP000244773">
    <property type="component" value="Segment"/>
</dbReference>
<keyword evidence="2" id="KW-1185">Reference proteome</keyword>
<evidence type="ECO:0000313" key="2">
    <source>
        <dbReference type="Proteomes" id="UP000244773"/>
    </source>
</evidence>
<protein>
    <submittedName>
        <fullName evidence="1">Uncharacterized protein</fullName>
    </submittedName>
</protein>
<gene>
    <name evidence="1" type="ORF">TetV_007</name>
</gene>
<accession>A0A2P0VMZ6</accession>
<evidence type="ECO:0000313" key="1">
    <source>
        <dbReference type="EMBL" id="AUF82099.1"/>
    </source>
</evidence>
<sequence>MQERYATEKSAVAYETVKRDVLLQSDPKEYVWKCAYMALESRDPESLSGVLRVADEMSESTDVRFSIAVQAMQKKYYDCAYAAWDDGGRCWSQERENNNVPDSKFASIAMLNTCSLLIPSTSHIAPEEERELCEMMKNNIN</sequence>